<gene>
    <name evidence="2" type="ORF">DFJ43DRAFT_532135</name>
</gene>
<feature type="compositionally biased region" description="Low complexity" evidence="1">
    <location>
        <begin position="196"/>
        <end position="230"/>
    </location>
</feature>
<comment type="caution">
    <text evidence="2">The sequence shown here is derived from an EMBL/GenBank/DDBJ whole genome shotgun (WGS) entry which is preliminary data.</text>
</comment>
<reference evidence="2" key="1">
    <citation type="submission" date="2022-08" db="EMBL/GenBank/DDBJ databases">
        <authorList>
            <consortium name="DOE Joint Genome Institute"/>
            <person name="Min B."/>
            <person name="Sierra-Patev S."/>
            <person name="Naranjo-Ortiz M."/>
            <person name="Looney B."/>
            <person name="Konkel Z."/>
            <person name="Slot J.C."/>
            <person name="Sakamoto Y."/>
            <person name="Steenwyk J.L."/>
            <person name="Rokas A."/>
            <person name="Carro J."/>
            <person name="Camarero S."/>
            <person name="Ferreira P."/>
            <person name="Molpeceres G."/>
            <person name="Ruiz-duenas F.J."/>
            <person name="Serrano A."/>
            <person name="Henrissat B."/>
            <person name="Drula E."/>
            <person name="Hughes K.W."/>
            <person name="Mata J.L."/>
            <person name="Ishikawa N.K."/>
            <person name="Vargas-Isla R."/>
            <person name="Ushijima S."/>
            <person name="Smith C.A."/>
            <person name="Ahrendt S."/>
            <person name="Andreopoulos W."/>
            <person name="He G."/>
            <person name="LaButti K."/>
            <person name="Lipzen A."/>
            <person name="Ng V."/>
            <person name="Riley R."/>
            <person name="Sandor L."/>
            <person name="Barry K."/>
            <person name="Martinez A.T."/>
            <person name="Xiao Y."/>
            <person name="Gibbons J.G."/>
            <person name="Terashima K."/>
            <person name="Hibbett D.S."/>
            <person name="Grigoriev I.V."/>
        </authorList>
    </citation>
    <scope>NUCLEOTIDE SEQUENCE</scope>
    <source>
        <strain evidence="2">ET3784</strain>
    </source>
</reference>
<feature type="compositionally biased region" description="Low complexity" evidence="1">
    <location>
        <begin position="139"/>
        <end position="153"/>
    </location>
</feature>
<feature type="compositionally biased region" description="Low complexity" evidence="1">
    <location>
        <begin position="286"/>
        <end position="308"/>
    </location>
</feature>
<feature type="region of interest" description="Disordered" evidence="1">
    <location>
        <begin position="285"/>
        <end position="363"/>
    </location>
</feature>
<feature type="compositionally biased region" description="Low complexity" evidence="1">
    <location>
        <begin position="85"/>
        <end position="97"/>
    </location>
</feature>
<dbReference type="PANTHER" id="PTHR38645:SF1">
    <property type="entry name" value="YALI0F12243P"/>
    <property type="match status" value="1"/>
</dbReference>
<protein>
    <submittedName>
        <fullName evidence="2">Uncharacterized protein</fullName>
    </submittedName>
</protein>
<dbReference type="PANTHER" id="PTHR38645">
    <property type="entry name" value="CHROMOSOME 9, WHOLE GENOME SHOTGUN SEQUENCE"/>
    <property type="match status" value="1"/>
</dbReference>
<organism evidence="2 3">
    <name type="scientific">Lentinula guzmanii</name>
    <dbReference type="NCBI Taxonomy" id="2804957"/>
    <lineage>
        <taxon>Eukaryota</taxon>
        <taxon>Fungi</taxon>
        <taxon>Dikarya</taxon>
        <taxon>Basidiomycota</taxon>
        <taxon>Agaricomycotina</taxon>
        <taxon>Agaricomycetes</taxon>
        <taxon>Agaricomycetidae</taxon>
        <taxon>Agaricales</taxon>
        <taxon>Marasmiineae</taxon>
        <taxon>Omphalotaceae</taxon>
        <taxon>Lentinula</taxon>
    </lineage>
</organism>
<name>A0AA38JT74_9AGAR</name>
<feature type="compositionally biased region" description="Basic residues" evidence="1">
    <location>
        <begin position="311"/>
        <end position="324"/>
    </location>
</feature>
<proteinExistence type="predicted"/>
<dbReference type="EMBL" id="JANVFO010000004">
    <property type="protein sequence ID" value="KAJ3736843.1"/>
    <property type="molecule type" value="Genomic_DNA"/>
</dbReference>
<dbReference type="Proteomes" id="UP001176059">
    <property type="component" value="Unassembled WGS sequence"/>
</dbReference>
<dbReference type="AlphaFoldDB" id="A0AA38JT74"/>
<evidence type="ECO:0000313" key="3">
    <source>
        <dbReference type="Proteomes" id="UP001176059"/>
    </source>
</evidence>
<evidence type="ECO:0000256" key="1">
    <source>
        <dbReference type="SAM" id="MobiDB-lite"/>
    </source>
</evidence>
<sequence>MDTSLNLNTLASSLPSPYQNAEKDLLNNFKGFVVAAALSITTLYRSSRSASKRAYNSGYVSACNDLLLMIQQGVSAEGFEHTQSHDSSGSCSDAPSSQGKGMTIGKVMDWIEARMEAIKSREEEEDEEEERERERERASTANTAVPTAAANSSYKTLAGSKASTHIKLTREQPISNHASGLTIQSHSPSPPPTALRQSQRIQSKSSRMQPQNKGDSSVPSSPQVPSVDQSFLPNNTTFNLTSDNCAPFPSSPSPPLVSTLSPYSDHVPAVTAGAKRRHAVMMMLDSSSTSSSPASVGSSASTPSGSPSLMHGHHSVGSRRRTRSTRSSTHSLGLNINLGLAQEAMDVEEEGQGGRERKRVARR</sequence>
<feature type="region of interest" description="Disordered" evidence="1">
    <location>
        <begin position="79"/>
        <end position="102"/>
    </location>
</feature>
<feature type="region of interest" description="Disordered" evidence="1">
    <location>
        <begin position="119"/>
        <end position="162"/>
    </location>
</feature>
<feature type="region of interest" description="Disordered" evidence="1">
    <location>
        <begin position="179"/>
        <end position="238"/>
    </location>
</feature>
<reference evidence="2" key="2">
    <citation type="journal article" date="2023" name="Proc. Natl. Acad. Sci. U.S.A.">
        <title>A global phylogenomic analysis of the shiitake genus Lentinula.</title>
        <authorList>
            <person name="Sierra-Patev S."/>
            <person name="Min B."/>
            <person name="Naranjo-Ortiz M."/>
            <person name="Looney B."/>
            <person name="Konkel Z."/>
            <person name="Slot J.C."/>
            <person name="Sakamoto Y."/>
            <person name="Steenwyk J.L."/>
            <person name="Rokas A."/>
            <person name="Carro J."/>
            <person name="Camarero S."/>
            <person name="Ferreira P."/>
            <person name="Molpeceres G."/>
            <person name="Ruiz-Duenas F.J."/>
            <person name="Serrano A."/>
            <person name="Henrissat B."/>
            <person name="Drula E."/>
            <person name="Hughes K.W."/>
            <person name="Mata J.L."/>
            <person name="Ishikawa N.K."/>
            <person name="Vargas-Isla R."/>
            <person name="Ushijima S."/>
            <person name="Smith C.A."/>
            <person name="Donoghue J."/>
            <person name="Ahrendt S."/>
            <person name="Andreopoulos W."/>
            <person name="He G."/>
            <person name="LaButti K."/>
            <person name="Lipzen A."/>
            <person name="Ng V."/>
            <person name="Riley R."/>
            <person name="Sandor L."/>
            <person name="Barry K."/>
            <person name="Martinez A.T."/>
            <person name="Xiao Y."/>
            <person name="Gibbons J.G."/>
            <person name="Terashima K."/>
            <person name="Grigoriev I.V."/>
            <person name="Hibbett D."/>
        </authorList>
    </citation>
    <scope>NUCLEOTIDE SEQUENCE</scope>
    <source>
        <strain evidence="2">ET3784</strain>
    </source>
</reference>
<accession>A0AA38JT74</accession>
<keyword evidence="3" id="KW-1185">Reference proteome</keyword>
<evidence type="ECO:0000313" key="2">
    <source>
        <dbReference type="EMBL" id="KAJ3736843.1"/>
    </source>
</evidence>